<accession>A0A8B7NWL4</accession>
<dbReference type="PANTHER" id="PTHR31539">
    <property type="entry name" value="CENTROSOMAL PROTEIN OF 19K CEP19"/>
    <property type="match status" value="1"/>
</dbReference>
<dbReference type="GeneID" id="108674660"/>
<dbReference type="GO" id="GO:0036064">
    <property type="term" value="C:ciliary basal body"/>
    <property type="evidence" value="ECO:0007669"/>
    <property type="project" value="TreeGrafter"/>
</dbReference>
<gene>
    <name evidence="12" type="primary">LOC108674660</name>
</gene>
<keyword evidence="10" id="KW-0966">Cell projection</keyword>
<dbReference type="Proteomes" id="UP000694843">
    <property type="component" value="Unplaced"/>
</dbReference>
<evidence type="ECO:0000256" key="6">
    <source>
        <dbReference type="ARBA" id="ARBA00022490"/>
    </source>
</evidence>
<dbReference type="KEGG" id="hazt:108674660"/>
<evidence type="ECO:0000313" key="12">
    <source>
        <dbReference type="RefSeq" id="XP_018018110.1"/>
    </source>
</evidence>
<dbReference type="AlphaFoldDB" id="A0A8B7NWL4"/>
<dbReference type="GO" id="GO:0000922">
    <property type="term" value="C:spindle pole"/>
    <property type="evidence" value="ECO:0007669"/>
    <property type="project" value="TreeGrafter"/>
</dbReference>
<dbReference type="GO" id="GO:0005814">
    <property type="term" value="C:centriole"/>
    <property type="evidence" value="ECO:0007669"/>
    <property type="project" value="UniProtKB-SubCell"/>
</dbReference>
<comment type="similarity">
    <text evidence="4">Belongs to the CEP19 family.</text>
</comment>
<sequence length="170" mass="19326">MSESLHTDKKEPSITPQFIGVRLKPPAVALRYLTASGAPRVRLMPVRGLPTYGPVTLQVAQLRQRHTNYLSKVPDVRLEKLVRLLQEVSCGRQMQEAVEALNKEYTIDPNQDLNKLSDVDIEKKKKIMDSSFVLSQVKPGDPDYEYDKRVDFATEDQQDAGWDSSDEFYG</sequence>
<proteinExistence type="inferred from homology"/>
<dbReference type="Pfam" id="PF14933">
    <property type="entry name" value="CEP19"/>
    <property type="match status" value="1"/>
</dbReference>
<evidence type="ECO:0000256" key="1">
    <source>
        <dbReference type="ARBA" id="ARBA00004114"/>
    </source>
</evidence>
<dbReference type="PANTHER" id="PTHR31539:SF1">
    <property type="entry name" value="CENTROSOMAL PROTEIN OF 19 KDA"/>
    <property type="match status" value="1"/>
</dbReference>
<evidence type="ECO:0000256" key="3">
    <source>
        <dbReference type="ARBA" id="ARBA00004186"/>
    </source>
</evidence>
<dbReference type="OMA" id="AKKCGIQ"/>
<keyword evidence="7" id="KW-0970">Cilium biogenesis/degradation</keyword>
<evidence type="ECO:0000256" key="2">
    <source>
        <dbReference type="ARBA" id="ARBA00004120"/>
    </source>
</evidence>
<dbReference type="GO" id="GO:0034454">
    <property type="term" value="P:microtubule anchoring at centrosome"/>
    <property type="evidence" value="ECO:0007669"/>
    <property type="project" value="TreeGrafter"/>
</dbReference>
<reference evidence="12" key="1">
    <citation type="submission" date="2025-08" db="UniProtKB">
        <authorList>
            <consortium name="RefSeq"/>
        </authorList>
    </citation>
    <scope>IDENTIFICATION</scope>
    <source>
        <tissue evidence="12">Whole organism</tissue>
    </source>
</reference>
<dbReference type="InterPro" id="IPR029412">
    <property type="entry name" value="CEP19"/>
</dbReference>
<evidence type="ECO:0000256" key="7">
    <source>
        <dbReference type="ARBA" id="ARBA00022794"/>
    </source>
</evidence>
<evidence type="ECO:0000256" key="9">
    <source>
        <dbReference type="ARBA" id="ARBA00023212"/>
    </source>
</evidence>
<keyword evidence="6" id="KW-0963">Cytoplasm</keyword>
<evidence type="ECO:0000256" key="5">
    <source>
        <dbReference type="ARBA" id="ARBA00022015"/>
    </source>
</evidence>
<protein>
    <recommendedName>
        <fullName evidence="5">Centrosomal protein of 19 kDa</fullName>
    </recommendedName>
</protein>
<dbReference type="OrthoDB" id="2163581at2759"/>
<comment type="subcellular location">
    <subcellularLocation>
        <location evidence="2">Cytoplasm</location>
        <location evidence="2">Cytoskeleton</location>
        <location evidence="2">Cilium basal body</location>
    </subcellularLocation>
    <subcellularLocation>
        <location evidence="1">Cytoplasm</location>
        <location evidence="1">Cytoskeleton</location>
        <location evidence="1">Microtubule organizing center</location>
        <location evidence="1">Centrosome</location>
        <location evidence="1">Centriole</location>
    </subcellularLocation>
    <subcellularLocation>
        <location evidence="3">Cytoplasm</location>
        <location evidence="3">Cytoskeleton</location>
        <location evidence="3">Spindle</location>
    </subcellularLocation>
</comment>
<dbReference type="RefSeq" id="XP_018018110.1">
    <property type="nucleotide sequence ID" value="XM_018162621.2"/>
</dbReference>
<evidence type="ECO:0000313" key="11">
    <source>
        <dbReference type="Proteomes" id="UP000694843"/>
    </source>
</evidence>
<evidence type="ECO:0000256" key="4">
    <source>
        <dbReference type="ARBA" id="ARBA00009371"/>
    </source>
</evidence>
<keyword evidence="8" id="KW-0969">Cilium</keyword>
<keyword evidence="9" id="KW-0206">Cytoskeleton</keyword>
<keyword evidence="11" id="KW-1185">Reference proteome</keyword>
<dbReference type="GO" id="GO:0097712">
    <property type="term" value="P:vesicle targeting, trans-Golgi to periciliary membrane compartment"/>
    <property type="evidence" value="ECO:0007669"/>
    <property type="project" value="TreeGrafter"/>
</dbReference>
<name>A0A8B7NWL4_HYAAZ</name>
<evidence type="ECO:0000256" key="10">
    <source>
        <dbReference type="ARBA" id="ARBA00023273"/>
    </source>
</evidence>
<organism evidence="11 12">
    <name type="scientific">Hyalella azteca</name>
    <name type="common">Amphipod</name>
    <dbReference type="NCBI Taxonomy" id="294128"/>
    <lineage>
        <taxon>Eukaryota</taxon>
        <taxon>Metazoa</taxon>
        <taxon>Ecdysozoa</taxon>
        <taxon>Arthropoda</taxon>
        <taxon>Crustacea</taxon>
        <taxon>Multicrustacea</taxon>
        <taxon>Malacostraca</taxon>
        <taxon>Eumalacostraca</taxon>
        <taxon>Peracarida</taxon>
        <taxon>Amphipoda</taxon>
        <taxon>Senticaudata</taxon>
        <taxon>Talitrida</taxon>
        <taxon>Talitroidea</taxon>
        <taxon>Hyalellidae</taxon>
        <taxon>Hyalella</taxon>
    </lineage>
</organism>
<evidence type="ECO:0000256" key="8">
    <source>
        <dbReference type="ARBA" id="ARBA00023069"/>
    </source>
</evidence>